<evidence type="ECO:0000256" key="2">
    <source>
        <dbReference type="ARBA" id="ARBA00023239"/>
    </source>
</evidence>
<name>A0A8T9CMM7_9HELO</name>
<dbReference type="NCBIfam" id="TIGR02330">
    <property type="entry name" value="prpD"/>
    <property type="match status" value="1"/>
</dbReference>
<dbReference type="Pfam" id="PF03972">
    <property type="entry name" value="MmgE_PrpD_N"/>
    <property type="match status" value="1"/>
</dbReference>
<dbReference type="GO" id="GO:0005739">
    <property type="term" value="C:mitochondrion"/>
    <property type="evidence" value="ECO:0007669"/>
    <property type="project" value="TreeGrafter"/>
</dbReference>
<proteinExistence type="inferred from homology"/>
<evidence type="ECO:0000313" key="6">
    <source>
        <dbReference type="Proteomes" id="UP000469558"/>
    </source>
</evidence>
<dbReference type="GO" id="GO:0019679">
    <property type="term" value="P:propionate metabolic process, methylcitrate cycle"/>
    <property type="evidence" value="ECO:0007669"/>
    <property type="project" value="InterPro"/>
</dbReference>
<reference evidence="5 6" key="1">
    <citation type="submission" date="2018-05" db="EMBL/GenBank/DDBJ databases">
        <title>Genome sequencing and assembly of the regulated plant pathogen Lachnellula willkommii and related sister species for the development of diagnostic species identification markers.</title>
        <authorList>
            <person name="Giroux E."/>
            <person name="Bilodeau G."/>
        </authorList>
    </citation>
    <scope>NUCLEOTIDE SEQUENCE [LARGE SCALE GENOMIC DNA]</scope>
    <source>
        <strain evidence="5 6">CBS 268.59</strain>
    </source>
</reference>
<dbReference type="EMBL" id="QGMK01000136">
    <property type="protein sequence ID" value="TVY83943.1"/>
    <property type="molecule type" value="Genomic_DNA"/>
</dbReference>
<gene>
    <name evidence="5" type="primary">prpD</name>
    <name evidence="5" type="ORF">LSUE1_G001646</name>
</gene>
<dbReference type="Gene3D" id="3.30.1330.120">
    <property type="entry name" value="2-methylcitrate dehydratase PrpD"/>
    <property type="match status" value="1"/>
</dbReference>
<dbReference type="Gene3D" id="1.10.4100.10">
    <property type="entry name" value="2-methylcitrate dehydratase PrpD"/>
    <property type="match status" value="1"/>
</dbReference>
<dbReference type="InterPro" id="IPR012705">
    <property type="entry name" value="2Me_IsoCit_deHydtase_PrpD"/>
</dbReference>
<dbReference type="InterPro" id="IPR045337">
    <property type="entry name" value="MmgE_PrpD_C"/>
</dbReference>
<dbReference type="InterPro" id="IPR042188">
    <property type="entry name" value="MmgE/PrpD_sf_2"/>
</dbReference>
<dbReference type="Proteomes" id="UP000469558">
    <property type="component" value="Unassembled WGS sequence"/>
</dbReference>
<dbReference type="AlphaFoldDB" id="A0A8T9CMM7"/>
<dbReference type="OrthoDB" id="10055203at2759"/>
<evidence type="ECO:0000256" key="1">
    <source>
        <dbReference type="ARBA" id="ARBA00006174"/>
    </source>
</evidence>
<feature type="non-terminal residue" evidence="5">
    <location>
        <position position="1"/>
    </location>
</feature>
<dbReference type="InterPro" id="IPR042183">
    <property type="entry name" value="MmgE/PrpD_sf_1"/>
</dbReference>
<feature type="domain" description="MmgE/PrpD C-terminal" evidence="4">
    <location>
        <begin position="325"/>
        <end position="501"/>
    </location>
</feature>
<feature type="domain" description="MmgE/PrpD N-terminal" evidence="3">
    <location>
        <begin position="51"/>
        <end position="306"/>
    </location>
</feature>
<dbReference type="InterPro" id="IPR036148">
    <property type="entry name" value="MmgE/PrpD_sf"/>
</dbReference>
<dbReference type="InterPro" id="IPR005656">
    <property type="entry name" value="MmgE_PrpD"/>
</dbReference>
<dbReference type="InterPro" id="IPR045336">
    <property type="entry name" value="MmgE_PrpD_N"/>
</dbReference>
<sequence>VTIFPIILVARQHSPPATQSSFPEATMAQSKAEGLSSGLSGQVYDQVLVDIKDFVYHYKPTSKVAWGRARLALLDALGCAIESIHSSAECRSMLGPVVPNTTVPNGFKLPGTYYQLDPIKGAFDLGTAIRYLDHNDALGGAEWGHPSDNIGALLAVSDWLCRTSAKGLLTDHKGPPLTVRTLLEATIKAYEIQGCFQICNSFNAFGLDHTILVKLASIAVVSWLLGLNETMAMNGLSQVWMDSAPLRTFRSAPNTISRKGWAAGDACMRAVHLALLTRSGQAGAPTVLTAARWGFYDSTWRGKQFSLPKPYGTWVIENVFFKVIPAEGHGISAIEAALQLSSIMQKQGINPEHDIKTVRVRTHAAALTIISKAGDLQNAADRDHCIEYMIAVSLLKGSAIEAEDYWDESPWATARSVSILRSKIELREDPEYTEDYLNPNKKYAANGLTIELQDGSELQEVVIKFPVGHVENEHTLTSVEQKFMKNMGLMFSPLEIDKILKAVENETTPISSLVDLLVPGKQSEGNSKL</sequence>
<evidence type="ECO:0000259" key="3">
    <source>
        <dbReference type="Pfam" id="PF03972"/>
    </source>
</evidence>
<accession>A0A8T9CMM7</accession>
<dbReference type="PANTHER" id="PTHR16943">
    <property type="entry name" value="2-METHYLCITRATE DEHYDRATASE-RELATED"/>
    <property type="match status" value="1"/>
</dbReference>
<comment type="caution">
    <text evidence="5">The sequence shown here is derived from an EMBL/GenBank/DDBJ whole genome shotgun (WGS) entry which is preliminary data.</text>
</comment>
<dbReference type="GO" id="GO:0047547">
    <property type="term" value="F:2-methylcitrate dehydratase activity"/>
    <property type="evidence" value="ECO:0007669"/>
    <property type="project" value="InterPro"/>
</dbReference>
<dbReference type="GO" id="GO:0051537">
    <property type="term" value="F:2 iron, 2 sulfur cluster binding"/>
    <property type="evidence" value="ECO:0007669"/>
    <property type="project" value="InterPro"/>
</dbReference>
<dbReference type="Pfam" id="PF19305">
    <property type="entry name" value="MmgE_PrpD_C"/>
    <property type="match status" value="1"/>
</dbReference>
<dbReference type="SUPFAM" id="SSF103378">
    <property type="entry name" value="2-methylcitrate dehydratase PrpD"/>
    <property type="match status" value="1"/>
</dbReference>
<keyword evidence="2" id="KW-0456">Lyase</keyword>
<comment type="similarity">
    <text evidence="1">Belongs to the PrpD family.</text>
</comment>
<dbReference type="PANTHER" id="PTHR16943:SF15">
    <property type="entry name" value="DEHYDRATASE (PRPD), PUTATIVE-RELATED"/>
    <property type="match status" value="1"/>
</dbReference>
<organism evidence="5 6">
    <name type="scientific">Lachnellula suecica</name>
    <dbReference type="NCBI Taxonomy" id="602035"/>
    <lineage>
        <taxon>Eukaryota</taxon>
        <taxon>Fungi</taxon>
        <taxon>Dikarya</taxon>
        <taxon>Ascomycota</taxon>
        <taxon>Pezizomycotina</taxon>
        <taxon>Leotiomycetes</taxon>
        <taxon>Helotiales</taxon>
        <taxon>Lachnaceae</taxon>
        <taxon>Lachnellula</taxon>
    </lineage>
</organism>
<protein>
    <submittedName>
        <fullName evidence="5">2-methylcitrate dehydratase</fullName>
    </submittedName>
</protein>
<evidence type="ECO:0000259" key="4">
    <source>
        <dbReference type="Pfam" id="PF19305"/>
    </source>
</evidence>
<evidence type="ECO:0000313" key="5">
    <source>
        <dbReference type="EMBL" id="TVY83943.1"/>
    </source>
</evidence>
<keyword evidence="6" id="KW-1185">Reference proteome</keyword>